<evidence type="ECO:0000256" key="1">
    <source>
        <dbReference type="SAM" id="MobiDB-lite"/>
    </source>
</evidence>
<protein>
    <submittedName>
        <fullName evidence="2">Uncharacterized protein</fullName>
    </submittedName>
</protein>
<name>A0A6A5X0F0_9PLEO</name>
<dbReference type="AlphaFoldDB" id="A0A6A5X0F0"/>
<reference evidence="2" key="1">
    <citation type="journal article" date="2020" name="Stud. Mycol.">
        <title>101 Dothideomycetes genomes: a test case for predicting lifestyles and emergence of pathogens.</title>
        <authorList>
            <person name="Haridas S."/>
            <person name="Albert R."/>
            <person name="Binder M."/>
            <person name="Bloem J."/>
            <person name="Labutti K."/>
            <person name="Salamov A."/>
            <person name="Andreopoulos B."/>
            <person name="Baker S."/>
            <person name="Barry K."/>
            <person name="Bills G."/>
            <person name="Bluhm B."/>
            <person name="Cannon C."/>
            <person name="Castanera R."/>
            <person name="Culley D."/>
            <person name="Daum C."/>
            <person name="Ezra D."/>
            <person name="Gonzalez J."/>
            <person name="Henrissat B."/>
            <person name="Kuo A."/>
            <person name="Liang C."/>
            <person name="Lipzen A."/>
            <person name="Lutzoni F."/>
            <person name="Magnuson J."/>
            <person name="Mondo S."/>
            <person name="Nolan M."/>
            <person name="Ohm R."/>
            <person name="Pangilinan J."/>
            <person name="Park H.-J."/>
            <person name="Ramirez L."/>
            <person name="Alfaro M."/>
            <person name="Sun H."/>
            <person name="Tritt A."/>
            <person name="Yoshinaga Y."/>
            <person name="Zwiers L.-H."/>
            <person name="Turgeon B."/>
            <person name="Goodwin S."/>
            <person name="Spatafora J."/>
            <person name="Crous P."/>
            <person name="Grigoriev I."/>
        </authorList>
    </citation>
    <scope>NUCLEOTIDE SEQUENCE</scope>
    <source>
        <strain evidence="2">CBS 123094</strain>
    </source>
</reference>
<proteinExistence type="predicted"/>
<accession>A0A6A5X0F0</accession>
<gene>
    <name evidence="2" type="ORF">P154DRAFT_518223</name>
</gene>
<dbReference type="OrthoDB" id="5423564at2759"/>
<evidence type="ECO:0000313" key="3">
    <source>
        <dbReference type="Proteomes" id="UP000799779"/>
    </source>
</evidence>
<dbReference type="Proteomes" id="UP000799779">
    <property type="component" value="Unassembled WGS sequence"/>
</dbReference>
<feature type="region of interest" description="Disordered" evidence="1">
    <location>
        <begin position="261"/>
        <end position="286"/>
    </location>
</feature>
<organism evidence="2 3">
    <name type="scientific">Amniculicola lignicola CBS 123094</name>
    <dbReference type="NCBI Taxonomy" id="1392246"/>
    <lineage>
        <taxon>Eukaryota</taxon>
        <taxon>Fungi</taxon>
        <taxon>Dikarya</taxon>
        <taxon>Ascomycota</taxon>
        <taxon>Pezizomycotina</taxon>
        <taxon>Dothideomycetes</taxon>
        <taxon>Pleosporomycetidae</taxon>
        <taxon>Pleosporales</taxon>
        <taxon>Amniculicolaceae</taxon>
        <taxon>Amniculicola</taxon>
    </lineage>
</organism>
<sequence length="307" mass="35326">METIPFDRQYSDSRSLSRASHRLRARRNRYASFRHITPGELPSAPTPPKHYRASCIQFMCYKAGKSHLGICSSFPADLSTAPVRTLTKREAYDEAQDKNNWRSAPKQVDWRGYRESGRGLCVGRKRARENKEAREYVKDQYVWGEELFELQSGGHGDCSICLGRDGPELDEKLVGPSEAYFGARAVKLAACFKGPGDEGYESEEVGEHAEEETVVERHCACQWWLPGKRLWDLNNQGENRPVSWVDRWDCCDECYDDEECEEEEHEMEEMGETVEDVGDNDEEDDDWDILSVTESVWTEISDVDEER</sequence>
<evidence type="ECO:0000313" key="2">
    <source>
        <dbReference type="EMBL" id="KAF2005991.1"/>
    </source>
</evidence>
<dbReference type="EMBL" id="ML977561">
    <property type="protein sequence ID" value="KAF2005991.1"/>
    <property type="molecule type" value="Genomic_DNA"/>
</dbReference>
<keyword evidence="3" id="KW-1185">Reference proteome</keyword>